<evidence type="ECO:0000256" key="1">
    <source>
        <dbReference type="SAM" id="SignalP"/>
    </source>
</evidence>
<dbReference type="EMBL" id="WNTK01000003">
    <property type="protein sequence ID" value="KAG9488043.1"/>
    <property type="molecule type" value="Genomic_DNA"/>
</dbReference>
<gene>
    <name evidence="2" type="ORF">GDO78_007704</name>
</gene>
<proteinExistence type="predicted"/>
<feature type="chain" id="PRO_5035196305" description="Secreted protein" evidence="1">
    <location>
        <begin position="17"/>
        <end position="86"/>
    </location>
</feature>
<evidence type="ECO:0000313" key="2">
    <source>
        <dbReference type="EMBL" id="KAG9488043.1"/>
    </source>
</evidence>
<evidence type="ECO:0000313" key="3">
    <source>
        <dbReference type="Proteomes" id="UP000770717"/>
    </source>
</evidence>
<comment type="caution">
    <text evidence="2">The sequence shown here is derived from an EMBL/GenBank/DDBJ whole genome shotgun (WGS) entry which is preliminary data.</text>
</comment>
<protein>
    <recommendedName>
        <fullName evidence="4">Secreted protein</fullName>
    </recommendedName>
</protein>
<reference evidence="2" key="1">
    <citation type="thesis" date="2020" institute="ProQuest LLC" country="789 East Eisenhower Parkway, Ann Arbor, MI, USA">
        <title>Comparative Genomics and Chromosome Evolution.</title>
        <authorList>
            <person name="Mudd A.B."/>
        </authorList>
    </citation>
    <scope>NUCLEOTIDE SEQUENCE</scope>
    <source>
        <strain evidence="2">HN-11 Male</strain>
        <tissue evidence="2">Kidney and liver</tissue>
    </source>
</reference>
<name>A0A8J6KBP5_ELECQ</name>
<dbReference type="Proteomes" id="UP000770717">
    <property type="component" value="Unassembled WGS sequence"/>
</dbReference>
<evidence type="ECO:0008006" key="4">
    <source>
        <dbReference type="Google" id="ProtNLM"/>
    </source>
</evidence>
<feature type="signal peptide" evidence="1">
    <location>
        <begin position="1"/>
        <end position="16"/>
    </location>
</feature>
<keyword evidence="3" id="KW-1185">Reference proteome</keyword>
<organism evidence="2 3">
    <name type="scientific">Eleutherodactylus coqui</name>
    <name type="common">Puerto Rican coqui</name>
    <dbReference type="NCBI Taxonomy" id="57060"/>
    <lineage>
        <taxon>Eukaryota</taxon>
        <taxon>Metazoa</taxon>
        <taxon>Chordata</taxon>
        <taxon>Craniata</taxon>
        <taxon>Vertebrata</taxon>
        <taxon>Euteleostomi</taxon>
        <taxon>Amphibia</taxon>
        <taxon>Batrachia</taxon>
        <taxon>Anura</taxon>
        <taxon>Neobatrachia</taxon>
        <taxon>Hyloidea</taxon>
        <taxon>Eleutherodactylidae</taxon>
        <taxon>Eleutherodactylinae</taxon>
        <taxon>Eleutherodactylus</taxon>
        <taxon>Eleutherodactylus</taxon>
    </lineage>
</organism>
<keyword evidence="1" id="KW-0732">Signal</keyword>
<dbReference type="AlphaFoldDB" id="A0A8J6KBP5"/>
<accession>A0A8J6KBP5</accession>
<sequence length="86" mass="9683">MLTCGDCLLLLCRVLASSSAVCMEPYLVQLYCRPDLHSQMCRLSLNRTHLSSDTSQLGSNTFSFTICGVKRTFSRINRESFVQTLN</sequence>